<evidence type="ECO:0000259" key="6">
    <source>
        <dbReference type="PROSITE" id="PS50983"/>
    </source>
</evidence>
<evidence type="ECO:0000256" key="5">
    <source>
        <dbReference type="SAM" id="SignalP"/>
    </source>
</evidence>
<name>A0ABV9DHX6_9BACI</name>
<dbReference type="Gene3D" id="3.40.50.1980">
    <property type="entry name" value="Nitrogenase molybdenum iron protein domain"/>
    <property type="match status" value="2"/>
</dbReference>
<dbReference type="PROSITE" id="PS50983">
    <property type="entry name" value="FE_B12_PBP"/>
    <property type="match status" value="1"/>
</dbReference>
<comment type="similarity">
    <text evidence="2">Belongs to the bacterial solute-binding protein 8 family.</text>
</comment>
<dbReference type="NCBIfam" id="NF038402">
    <property type="entry name" value="TroA_like"/>
    <property type="match status" value="1"/>
</dbReference>
<dbReference type="Pfam" id="PF01497">
    <property type="entry name" value="Peripla_BP_2"/>
    <property type="match status" value="1"/>
</dbReference>
<keyword evidence="4 5" id="KW-0732">Signal</keyword>
<feature type="domain" description="Fe/B12 periplasmic-binding" evidence="6">
    <location>
        <begin position="62"/>
        <end position="319"/>
    </location>
</feature>
<evidence type="ECO:0000256" key="4">
    <source>
        <dbReference type="ARBA" id="ARBA00022729"/>
    </source>
</evidence>
<dbReference type="EMBL" id="JBHSFU010000004">
    <property type="protein sequence ID" value="MFC4558445.1"/>
    <property type="molecule type" value="Genomic_DNA"/>
</dbReference>
<dbReference type="PANTHER" id="PTHR30532">
    <property type="entry name" value="IRON III DICITRATE-BINDING PERIPLASMIC PROTEIN"/>
    <property type="match status" value="1"/>
</dbReference>
<evidence type="ECO:0000256" key="3">
    <source>
        <dbReference type="ARBA" id="ARBA00022448"/>
    </source>
</evidence>
<dbReference type="RefSeq" id="WP_390295168.1">
    <property type="nucleotide sequence ID" value="NZ_JBHSFU010000004.1"/>
</dbReference>
<dbReference type="PANTHER" id="PTHR30532:SF29">
    <property type="entry name" value="FE(3+) DICITRATE-BINDING PERIPLASMIC PROTEIN"/>
    <property type="match status" value="1"/>
</dbReference>
<dbReference type="SUPFAM" id="SSF53807">
    <property type="entry name" value="Helical backbone' metal receptor"/>
    <property type="match status" value="1"/>
</dbReference>
<feature type="chain" id="PRO_5045809851" evidence="5">
    <location>
        <begin position="22"/>
        <end position="319"/>
    </location>
</feature>
<keyword evidence="8" id="KW-1185">Reference proteome</keyword>
<comment type="subcellular location">
    <subcellularLocation>
        <location evidence="1">Cell membrane</location>
        <topology evidence="1">Lipid-anchor</topology>
    </subcellularLocation>
</comment>
<protein>
    <submittedName>
        <fullName evidence="7">Fe(3+) dicitrate ABC transporter substrate-binding protein</fullName>
    </submittedName>
</protein>
<sequence>MKFNKYITLALILLAIAGLMGCGTVGGENSDKDSKSTDKESGETITIEHEMGETEVPVNPKDIVALEFSYVDALAALDITPVGIADDNDSSRIIKPIQEKIGDYTSVGTRKQPSLEIISSLKPDLIIADLQRHKDVYDQLSDIAPTIVLSSLAADYNEILEGFKKISVAVGEKEKGEEVLAAHKKRMKEIKASVPEDETRIVLPAVVTADGFYAHNMDSYTGSLLESIGFKNAIQDGSDRYNKINLEQVVKFNPDILFLMKAGEETIISEWEQNSLWGNISAVQNEDVYEVDRDTWSRFRGLISSEAILEEAVNNLYEN</sequence>
<evidence type="ECO:0000256" key="1">
    <source>
        <dbReference type="ARBA" id="ARBA00004193"/>
    </source>
</evidence>
<dbReference type="InterPro" id="IPR054828">
    <property type="entry name" value="Vit_B12_bind_prot"/>
</dbReference>
<evidence type="ECO:0000256" key="2">
    <source>
        <dbReference type="ARBA" id="ARBA00008814"/>
    </source>
</evidence>
<keyword evidence="3" id="KW-0813">Transport</keyword>
<dbReference type="PROSITE" id="PS51257">
    <property type="entry name" value="PROKAR_LIPOPROTEIN"/>
    <property type="match status" value="1"/>
</dbReference>
<dbReference type="Proteomes" id="UP001595989">
    <property type="component" value="Unassembled WGS sequence"/>
</dbReference>
<comment type="caution">
    <text evidence="7">The sequence shown here is derived from an EMBL/GenBank/DDBJ whole genome shotgun (WGS) entry which is preliminary data.</text>
</comment>
<dbReference type="InterPro" id="IPR002491">
    <property type="entry name" value="ABC_transptr_periplasmic_BD"/>
</dbReference>
<evidence type="ECO:0000313" key="7">
    <source>
        <dbReference type="EMBL" id="MFC4558445.1"/>
    </source>
</evidence>
<feature type="signal peptide" evidence="5">
    <location>
        <begin position="1"/>
        <end position="21"/>
    </location>
</feature>
<reference evidence="8" key="1">
    <citation type="journal article" date="2019" name="Int. J. Syst. Evol. Microbiol.">
        <title>The Global Catalogue of Microorganisms (GCM) 10K type strain sequencing project: providing services to taxonomists for standard genome sequencing and annotation.</title>
        <authorList>
            <consortium name="The Broad Institute Genomics Platform"/>
            <consortium name="The Broad Institute Genome Sequencing Center for Infectious Disease"/>
            <person name="Wu L."/>
            <person name="Ma J."/>
        </authorList>
    </citation>
    <scope>NUCLEOTIDE SEQUENCE [LARGE SCALE GENOMIC DNA]</scope>
    <source>
        <strain evidence="8">CGMCC 4.7426</strain>
    </source>
</reference>
<accession>A0ABV9DHX6</accession>
<gene>
    <name evidence="7" type="ORF">ACFO3D_09500</name>
</gene>
<dbReference type="NCBIfam" id="NF008501">
    <property type="entry name" value="PRK11411.1"/>
    <property type="match status" value="1"/>
</dbReference>
<organism evidence="7 8">
    <name type="scientific">Virgibacillus kekensis</name>
    <dbReference type="NCBI Taxonomy" id="202261"/>
    <lineage>
        <taxon>Bacteria</taxon>
        <taxon>Bacillati</taxon>
        <taxon>Bacillota</taxon>
        <taxon>Bacilli</taxon>
        <taxon>Bacillales</taxon>
        <taxon>Bacillaceae</taxon>
        <taxon>Virgibacillus</taxon>
    </lineage>
</organism>
<proteinExistence type="inferred from homology"/>
<dbReference type="InterPro" id="IPR051313">
    <property type="entry name" value="Bact_iron-sidero_bind"/>
</dbReference>
<evidence type="ECO:0000313" key="8">
    <source>
        <dbReference type="Proteomes" id="UP001595989"/>
    </source>
</evidence>
<dbReference type="CDD" id="cd01146">
    <property type="entry name" value="FhuD"/>
    <property type="match status" value="1"/>
</dbReference>